<dbReference type="PANTHER" id="PTHR12934:SF11">
    <property type="entry name" value="LARGE RIBOSOMAL SUBUNIT PROTEIN UL15M"/>
    <property type="match status" value="1"/>
</dbReference>
<evidence type="ECO:0000256" key="2">
    <source>
        <dbReference type="ARBA" id="ARBA00022980"/>
    </source>
</evidence>
<dbReference type="GO" id="GO:0015934">
    <property type="term" value="C:large ribosomal subunit"/>
    <property type="evidence" value="ECO:0007669"/>
    <property type="project" value="InterPro"/>
</dbReference>
<evidence type="ECO:0000256" key="6">
    <source>
        <dbReference type="SAM" id="MobiDB-lite"/>
    </source>
</evidence>
<proteinExistence type="inferred from homology"/>
<keyword evidence="4" id="KW-0699">rRNA-binding</keyword>
<dbReference type="InterPro" id="IPR021131">
    <property type="entry name" value="Ribosomal_uL15/eL18"/>
</dbReference>
<keyword evidence="2 4" id="KW-0689">Ribosomal protein</keyword>
<dbReference type="Pfam" id="PF00828">
    <property type="entry name" value="Ribosomal_L27A"/>
    <property type="match status" value="1"/>
</dbReference>
<dbReference type="GO" id="GO:0003735">
    <property type="term" value="F:structural constituent of ribosome"/>
    <property type="evidence" value="ECO:0007669"/>
    <property type="project" value="InterPro"/>
</dbReference>
<sequence>MKLHELYPFPEERASRKRVGRGRATGWGCTSGRGNKGQNSRAGAKHRAWFEGGQMPIARRLPKRGFKNYPFKVVFQPINLDRLLASFDGKDAITLDDIYDRGLAPAGALVKILSVGEVAAAVTVEAHKFSAKAAEKITAAGGKVIALGTPEALTETPTE</sequence>
<accession>A0A4P6HP19</accession>
<dbReference type="KEGG" id="dcb:C3Y92_14855"/>
<comment type="similarity">
    <text evidence="1 4 5">Belongs to the universal ribosomal protein uL15 family.</text>
</comment>
<dbReference type="NCBIfam" id="TIGR01071">
    <property type="entry name" value="rplO_bact"/>
    <property type="match status" value="1"/>
</dbReference>
<dbReference type="HAMAP" id="MF_01341">
    <property type="entry name" value="Ribosomal_uL15"/>
    <property type="match status" value="1"/>
</dbReference>
<feature type="region of interest" description="Disordered" evidence="6">
    <location>
        <begin position="14"/>
        <end position="44"/>
    </location>
</feature>
<gene>
    <name evidence="4" type="primary">rplO</name>
    <name evidence="8" type="ORF">C3Y92_14855</name>
</gene>
<evidence type="ECO:0000313" key="8">
    <source>
        <dbReference type="EMBL" id="QAZ68434.1"/>
    </source>
</evidence>
<evidence type="ECO:0000259" key="7">
    <source>
        <dbReference type="Pfam" id="PF00828"/>
    </source>
</evidence>
<name>A0A4P6HP19_9BACT</name>
<evidence type="ECO:0000256" key="3">
    <source>
        <dbReference type="ARBA" id="ARBA00023274"/>
    </source>
</evidence>
<dbReference type="GO" id="GO:0019843">
    <property type="term" value="F:rRNA binding"/>
    <property type="evidence" value="ECO:0007669"/>
    <property type="project" value="UniProtKB-UniRule"/>
</dbReference>
<feature type="domain" description="Large ribosomal subunit protein uL15/eL18" evidence="7">
    <location>
        <begin position="77"/>
        <end position="145"/>
    </location>
</feature>
<dbReference type="InterPro" id="IPR036227">
    <property type="entry name" value="Ribosomal_uL15/eL18_sf"/>
</dbReference>
<dbReference type="EMBL" id="CP026538">
    <property type="protein sequence ID" value="QAZ68434.1"/>
    <property type="molecule type" value="Genomic_DNA"/>
</dbReference>
<dbReference type="PROSITE" id="PS00475">
    <property type="entry name" value="RIBOSOMAL_L15"/>
    <property type="match status" value="1"/>
</dbReference>
<keyword evidence="3 4" id="KW-0687">Ribonucleoprotein</keyword>
<evidence type="ECO:0000256" key="5">
    <source>
        <dbReference type="RuleBase" id="RU003888"/>
    </source>
</evidence>
<comment type="function">
    <text evidence="4">Binds to the 23S rRNA.</text>
</comment>
<dbReference type="PANTHER" id="PTHR12934">
    <property type="entry name" value="50S RIBOSOMAL PROTEIN L15"/>
    <property type="match status" value="1"/>
</dbReference>
<evidence type="ECO:0000256" key="1">
    <source>
        <dbReference type="ARBA" id="ARBA00007320"/>
    </source>
</evidence>
<dbReference type="AlphaFoldDB" id="A0A4P6HP19"/>
<dbReference type="OrthoDB" id="9810293at2"/>
<dbReference type="SUPFAM" id="SSF52080">
    <property type="entry name" value="Ribosomal proteins L15p and L18e"/>
    <property type="match status" value="1"/>
</dbReference>
<dbReference type="InterPro" id="IPR030878">
    <property type="entry name" value="Ribosomal_uL15"/>
</dbReference>
<protein>
    <recommendedName>
        <fullName evidence="4">Large ribosomal subunit protein uL15</fullName>
    </recommendedName>
</protein>
<reference evidence="8 9" key="1">
    <citation type="submission" date="2018-02" db="EMBL/GenBank/DDBJ databases">
        <title>Genome sequence of Desulfovibrio carbinolicus DSM 3852.</title>
        <authorList>
            <person name="Wilbanks E."/>
            <person name="Skennerton C.T."/>
            <person name="Orphan V.J."/>
        </authorList>
    </citation>
    <scope>NUCLEOTIDE SEQUENCE [LARGE SCALE GENOMIC DNA]</scope>
    <source>
        <strain evidence="8 9">DSM 3852</strain>
    </source>
</reference>
<organism evidence="8 9">
    <name type="scientific">Solidesulfovibrio carbinolicus</name>
    <dbReference type="NCBI Taxonomy" id="296842"/>
    <lineage>
        <taxon>Bacteria</taxon>
        <taxon>Pseudomonadati</taxon>
        <taxon>Thermodesulfobacteriota</taxon>
        <taxon>Desulfovibrionia</taxon>
        <taxon>Desulfovibrionales</taxon>
        <taxon>Desulfovibrionaceae</taxon>
        <taxon>Solidesulfovibrio</taxon>
    </lineage>
</organism>
<dbReference type="Proteomes" id="UP000293296">
    <property type="component" value="Chromosome"/>
</dbReference>
<keyword evidence="9" id="KW-1185">Reference proteome</keyword>
<dbReference type="SMR" id="A0A4P6HP19"/>
<dbReference type="InterPro" id="IPR005749">
    <property type="entry name" value="Ribosomal_uL15_bac-type"/>
</dbReference>
<dbReference type="InterPro" id="IPR001196">
    <property type="entry name" value="Ribosomal_uL15_CS"/>
</dbReference>
<evidence type="ECO:0000256" key="4">
    <source>
        <dbReference type="HAMAP-Rule" id="MF_01341"/>
    </source>
</evidence>
<comment type="subunit">
    <text evidence="4">Part of the 50S ribosomal subunit.</text>
</comment>
<keyword evidence="4" id="KW-0694">RNA-binding</keyword>
<dbReference type="RefSeq" id="WP_015859945.1">
    <property type="nucleotide sequence ID" value="NZ_CP026538.1"/>
</dbReference>
<feature type="compositionally biased region" description="Gly residues" evidence="6">
    <location>
        <begin position="23"/>
        <end position="35"/>
    </location>
</feature>
<dbReference type="GO" id="GO:0006412">
    <property type="term" value="P:translation"/>
    <property type="evidence" value="ECO:0007669"/>
    <property type="project" value="UniProtKB-UniRule"/>
</dbReference>
<evidence type="ECO:0000313" key="9">
    <source>
        <dbReference type="Proteomes" id="UP000293296"/>
    </source>
</evidence>
<dbReference type="Gene3D" id="3.100.10.10">
    <property type="match status" value="1"/>
</dbReference>